<evidence type="ECO:0000256" key="1">
    <source>
        <dbReference type="ARBA" id="ARBA00023239"/>
    </source>
</evidence>
<evidence type="ECO:0000313" key="4">
    <source>
        <dbReference type="Proteomes" id="UP000472320"/>
    </source>
</evidence>
<dbReference type="Proteomes" id="UP000472320">
    <property type="component" value="Unassembled WGS sequence"/>
</dbReference>
<feature type="domain" description="Amidohydrolase-related" evidence="2">
    <location>
        <begin position="3"/>
        <end position="245"/>
    </location>
</feature>
<dbReference type="GO" id="GO:0005737">
    <property type="term" value="C:cytoplasm"/>
    <property type="evidence" value="ECO:0007669"/>
    <property type="project" value="TreeGrafter"/>
</dbReference>
<dbReference type="PANTHER" id="PTHR21240">
    <property type="entry name" value="2-AMINO-3-CARBOXYLMUCONATE-6-SEMIALDEHYDE DECARBOXYLASE"/>
    <property type="match status" value="1"/>
</dbReference>
<evidence type="ECO:0000313" key="3">
    <source>
        <dbReference type="EMBL" id="MTW09736.1"/>
    </source>
</evidence>
<dbReference type="Pfam" id="PF04909">
    <property type="entry name" value="Amidohydro_2"/>
    <property type="match status" value="1"/>
</dbReference>
<reference evidence="3 4" key="1">
    <citation type="submission" date="2019-11" db="EMBL/GenBank/DDBJ databases">
        <title>Type strains purchased from KCTC, JCM and DSMZ.</title>
        <authorList>
            <person name="Lu H."/>
        </authorList>
    </citation>
    <scope>NUCLEOTIDE SEQUENCE [LARGE SCALE GENOMIC DNA]</scope>
    <source>
        <strain evidence="3 4">JCM 31587</strain>
    </source>
</reference>
<dbReference type="GO" id="GO:0016787">
    <property type="term" value="F:hydrolase activity"/>
    <property type="evidence" value="ECO:0007669"/>
    <property type="project" value="UniProtKB-KW"/>
</dbReference>
<dbReference type="GO" id="GO:0016831">
    <property type="term" value="F:carboxy-lyase activity"/>
    <property type="evidence" value="ECO:0007669"/>
    <property type="project" value="InterPro"/>
</dbReference>
<organism evidence="3 4">
    <name type="scientific">Massilia eburnea</name>
    <dbReference type="NCBI Taxonomy" id="1776165"/>
    <lineage>
        <taxon>Bacteria</taxon>
        <taxon>Pseudomonadati</taxon>
        <taxon>Pseudomonadota</taxon>
        <taxon>Betaproteobacteria</taxon>
        <taxon>Burkholderiales</taxon>
        <taxon>Oxalobacteraceae</taxon>
        <taxon>Telluria group</taxon>
        <taxon>Massilia</taxon>
    </lineage>
</organism>
<gene>
    <name evidence="3" type="ORF">GM658_03900</name>
</gene>
<sequence>MIIDAHCHAGPGDGFTGPWDTCAPLDDYLARAQRAGIAHTMIWAAFHSDYAVANEAVAAIVKRDPARYSALAFVHAARDRGRIGAMVERAVRMHGFRGIKCHRADARITREICDVAAHLKVPILYDVLGEVESVSLFAPAYGSVNFIIPHMGSYADDWRHQRNLIDILVRYPNVYTDTAGVRNFDNLVEAVQRAGAHKVLFGSDGPWIHPGVELAKVKEMIVELKLDDRRAAQLLGRNAAALFRLSANPARARQPFEGVKHAA</sequence>
<dbReference type="RefSeq" id="WP_155452688.1">
    <property type="nucleotide sequence ID" value="NZ_WNKX01000002.1"/>
</dbReference>
<dbReference type="Gene3D" id="3.20.20.140">
    <property type="entry name" value="Metal-dependent hydrolases"/>
    <property type="match status" value="1"/>
</dbReference>
<protein>
    <submittedName>
        <fullName evidence="3">Amidohydrolase family protein</fullName>
    </submittedName>
</protein>
<name>A0A6L6QDD5_9BURK</name>
<evidence type="ECO:0000259" key="2">
    <source>
        <dbReference type="Pfam" id="PF04909"/>
    </source>
</evidence>
<dbReference type="SUPFAM" id="SSF51556">
    <property type="entry name" value="Metallo-dependent hydrolases"/>
    <property type="match status" value="1"/>
</dbReference>
<dbReference type="GO" id="GO:0019748">
    <property type="term" value="P:secondary metabolic process"/>
    <property type="evidence" value="ECO:0007669"/>
    <property type="project" value="TreeGrafter"/>
</dbReference>
<dbReference type="InterPro" id="IPR032465">
    <property type="entry name" value="ACMSD"/>
</dbReference>
<dbReference type="OrthoDB" id="7325417at2"/>
<comment type="caution">
    <text evidence="3">The sequence shown here is derived from an EMBL/GenBank/DDBJ whole genome shotgun (WGS) entry which is preliminary data.</text>
</comment>
<dbReference type="PANTHER" id="PTHR21240:SF28">
    <property type="entry name" value="ISO-OROTATE DECARBOXYLASE (EUROFUNG)"/>
    <property type="match status" value="1"/>
</dbReference>
<dbReference type="EMBL" id="WNKX01000002">
    <property type="protein sequence ID" value="MTW09736.1"/>
    <property type="molecule type" value="Genomic_DNA"/>
</dbReference>
<dbReference type="InterPro" id="IPR006680">
    <property type="entry name" value="Amidohydro-rel"/>
</dbReference>
<proteinExistence type="predicted"/>
<keyword evidence="1" id="KW-0456">Lyase</keyword>
<dbReference type="AlphaFoldDB" id="A0A6L6QDD5"/>
<dbReference type="InterPro" id="IPR032466">
    <property type="entry name" value="Metal_Hydrolase"/>
</dbReference>
<accession>A0A6L6QDD5</accession>
<keyword evidence="3" id="KW-0378">Hydrolase</keyword>
<keyword evidence="4" id="KW-1185">Reference proteome</keyword>